<evidence type="ECO:0000313" key="2">
    <source>
        <dbReference type="Proteomes" id="UP000595662"/>
    </source>
</evidence>
<dbReference type="GeneID" id="90952279"/>
<name>A0A7T7BNU2_PENDI</name>
<proteinExistence type="predicted"/>
<protein>
    <submittedName>
        <fullName evidence="1">Uncharacterized protein</fullName>
    </submittedName>
</protein>
<dbReference type="Proteomes" id="UP000595662">
    <property type="component" value="Chromosome 5"/>
</dbReference>
<accession>A0A7T7BNU2</accession>
<dbReference type="RefSeq" id="XP_065957657.1">
    <property type="nucleotide sequence ID" value="XM_066099930.1"/>
</dbReference>
<dbReference type="EMBL" id="CP060778">
    <property type="protein sequence ID" value="QQK46624.1"/>
    <property type="molecule type" value="Genomic_DNA"/>
</dbReference>
<sequence>MLLRLHRQQSRCDHELRHDRRCLHFCQHCLFSKRCRHPLHKQFLHHLRPQFLQKRALQQDMLHTLVSQVTLTARPFQ</sequence>
<organism evidence="1 2">
    <name type="scientific">Penicillium digitatum</name>
    <name type="common">Green mold</name>
    <dbReference type="NCBI Taxonomy" id="36651"/>
    <lineage>
        <taxon>Eukaryota</taxon>
        <taxon>Fungi</taxon>
        <taxon>Dikarya</taxon>
        <taxon>Ascomycota</taxon>
        <taxon>Pezizomycotina</taxon>
        <taxon>Eurotiomycetes</taxon>
        <taxon>Eurotiomycetidae</taxon>
        <taxon>Eurotiales</taxon>
        <taxon>Aspergillaceae</taxon>
        <taxon>Penicillium</taxon>
    </lineage>
</organism>
<reference evidence="1 2" key="1">
    <citation type="submission" date="2020-08" db="EMBL/GenBank/DDBJ databases">
        <title>The completed genome sequence of the pathogenic ascomycete fungus Penicillium digitatum.</title>
        <authorList>
            <person name="Wang M."/>
        </authorList>
    </citation>
    <scope>NUCLEOTIDE SEQUENCE [LARGE SCALE GENOMIC DNA]</scope>
    <source>
        <strain evidence="1 2">PdW03</strain>
    </source>
</reference>
<dbReference type="AlphaFoldDB" id="A0A7T7BNU2"/>
<gene>
    <name evidence="1" type="ORF">Pdw03_1522</name>
</gene>
<evidence type="ECO:0000313" key="1">
    <source>
        <dbReference type="EMBL" id="QQK46624.1"/>
    </source>
</evidence>